<dbReference type="AlphaFoldDB" id="A0A644Z7T2"/>
<reference evidence="2" key="1">
    <citation type="submission" date="2019-08" db="EMBL/GenBank/DDBJ databases">
        <authorList>
            <person name="Kucharzyk K."/>
            <person name="Murdoch R.W."/>
            <person name="Higgins S."/>
            <person name="Loffler F."/>
        </authorList>
    </citation>
    <scope>NUCLEOTIDE SEQUENCE</scope>
</reference>
<evidence type="ECO:0000256" key="1">
    <source>
        <dbReference type="SAM" id="MobiDB-lite"/>
    </source>
</evidence>
<proteinExistence type="predicted"/>
<name>A0A644Z7T2_9ZZZZ</name>
<comment type="caution">
    <text evidence="2">The sequence shown here is derived from an EMBL/GenBank/DDBJ whole genome shotgun (WGS) entry which is preliminary data.</text>
</comment>
<accession>A0A644Z7T2</accession>
<evidence type="ECO:0000313" key="2">
    <source>
        <dbReference type="EMBL" id="MPM36852.1"/>
    </source>
</evidence>
<feature type="region of interest" description="Disordered" evidence="1">
    <location>
        <begin position="43"/>
        <end position="62"/>
    </location>
</feature>
<dbReference type="EMBL" id="VSSQ01007746">
    <property type="protein sequence ID" value="MPM36852.1"/>
    <property type="molecule type" value="Genomic_DNA"/>
</dbReference>
<protein>
    <submittedName>
        <fullName evidence="2">Uncharacterized protein</fullName>
    </submittedName>
</protein>
<sequence length="68" mass="7698">MRREFILSALPGQAPRLRQELASGSGRVRQLKHRVAQDDLRQMAPHDGHGQHQQLNALDNRPGQLLLL</sequence>
<organism evidence="2">
    <name type="scientific">bioreactor metagenome</name>
    <dbReference type="NCBI Taxonomy" id="1076179"/>
    <lineage>
        <taxon>unclassified sequences</taxon>
        <taxon>metagenomes</taxon>
        <taxon>ecological metagenomes</taxon>
    </lineage>
</organism>
<gene>
    <name evidence="2" type="ORF">SDC9_83456</name>
</gene>